<dbReference type="PIRSF" id="PIRSF000410">
    <property type="entry name" value="CheR"/>
    <property type="match status" value="1"/>
</dbReference>
<feature type="binding site" evidence="6">
    <location>
        <position position="151"/>
    </location>
    <ligand>
        <name>S-adenosyl-L-methionine</name>
        <dbReference type="ChEBI" id="CHEBI:59789"/>
    </ligand>
</feature>
<dbReference type="GO" id="GO:0032259">
    <property type="term" value="P:methylation"/>
    <property type="evidence" value="ECO:0007669"/>
    <property type="project" value="UniProtKB-KW"/>
</dbReference>
<feature type="binding site" evidence="6">
    <location>
        <begin position="226"/>
        <end position="227"/>
    </location>
    <ligand>
        <name>S-adenosyl-L-methionine</name>
        <dbReference type="ChEBI" id="CHEBI:59789"/>
    </ligand>
</feature>
<feature type="binding site" evidence="6">
    <location>
        <position position="89"/>
    </location>
    <ligand>
        <name>S-adenosyl-L-methionine</name>
        <dbReference type="ChEBI" id="CHEBI:59789"/>
    </ligand>
</feature>
<name>A0A370DL96_9GAMM</name>
<evidence type="ECO:0000256" key="4">
    <source>
        <dbReference type="ARBA" id="ARBA00022691"/>
    </source>
</evidence>
<dbReference type="InterPro" id="IPR022642">
    <property type="entry name" value="CheR_C"/>
</dbReference>
<dbReference type="InterPro" id="IPR029063">
    <property type="entry name" value="SAM-dependent_MTases_sf"/>
</dbReference>
<keyword evidence="3 5" id="KW-0808">Transferase</keyword>
<organism evidence="8 9">
    <name type="scientific">endosymbiont of Galathealinum brachiosum</name>
    <dbReference type="NCBI Taxonomy" id="2200906"/>
    <lineage>
        <taxon>Bacteria</taxon>
        <taxon>Pseudomonadati</taxon>
        <taxon>Pseudomonadota</taxon>
        <taxon>Gammaproteobacteria</taxon>
        <taxon>sulfur-oxidizing symbionts</taxon>
    </lineage>
</organism>
<evidence type="ECO:0000256" key="1">
    <source>
        <dbReference type="ARBA" id="ARBA00001541"/>
    </source>
</evidence>
<feature type="binding site" evidence="6">
    <location>
        <position position="87"/>
    </location>
    <ligand>
        <name>S-adenosyl-L-methionine</name>
        <dbReference type="ChEBI" id="CHEBI:59789"/>
    </ligand>
</feature>
<comment type="catalytic activity">
    <reaction evidence="1 5">
        <text>L-glutamyl-[protein] + S-adenosyl-L-methionine = [protein]-L-glutamate 5-O-methyl ester + S-adenosyl-L-homocysteine</text>
        <dbReference type="Rhea" id="RHEA:24452"/>
        <dbReference type="Rhea" id="RHEA-COMP:10208"/>
        <dbReference type="Rhea" id="RHEA-COMP:10311"/>
        <dbReference type="ChEBI" id="CHEBI:29973"/>
        <dbReference type="ChEBI" id="CHEBI:57856"/>
        <dbReference type="ChEBI" id="CHEBI:59789"/>
        <dbReference type="ChEBI" id="CHEBI:82795"/>
        <dbReference type="EC" id="2.1.1.80"/>
    </reaction>
</comment>
<reference evidence="8 9" key="1">
    <citation type="journal article" date="2018" name="ISME J.">
        <title>Endosymbiont genomes yield clues of tubeworm success.</title>
        <authorList>
            <person name="Li Y."/>
            <person name="Liles M.R."/>
            <person name="Halanych K.M."/>
        </authorList>
    </citation>
    <scope>NUCLEOTIDE SEQUENCE [LARGE SCALE GENOMIC DNA]</scope>
    <source>
        <strain evidence="8">A1464</strain>
    </source>
</reference>
<proteinExistence type="predicted"/>
<keyword evidence="4 5" id="KW-0949">S-adenosyl-L-methionine</keyword>
<dbReference type="InterPro" id="IPR036804">
    <property type="entry name" value="CheR_N_sf"/>
</dbReference>
<sequence length="283" mass="32411">MQLENSHNTDNQQAISSKAFSGFKKLIFESAGITMSDAKKSLVAGRLGKRLRILNLQSYDDYLKYLTVGEGVNNGEFQIFVDSLTTNETYFFREPQHFDFLKQEILKKHKPDQLLRIWSSASSSGEEAYTLAMILADELGIDAKWEILGTDISTEMISSAKQAIYNEHRVRLVPKDARHKYLLKGTGSNKGYVAVVPELKKHVRFEHYNLVDSPLRKEMFDVIFCRNVLIYFSQETKKIVMQRLYKQLKHGSYLMTGHSESLHGMISELRSVKPSVYLKTGNV</sequence>
<dbReference type="SUPFAM" id="SSF47757">
    <property type="entry name" value="Chemotaxis receptor methyltransferase CheR, N-terminal domain"/>
    <property type="match status" value="1"/>
</dbReference>
<evidence type="ECO:0000313" key="9">
    <source>
        <dbReference type="Proteomes" id="UP000254266"/>
    </source>
</evidence>
<dbReference type="EMBL" id="QFXC01000003">
    <property type="protein sequence ID" value="RDH85695.1"/>
    <property type="molecule type" value="Genomic_DNA"/>
</dbReference>
<evidence type="ECO:0000256" key="2">
    <source>
        <dbReference type="ARBA" id="ARBA00022603"/>
    </source>
</evidence>
<evidence type="ECO:0000256" key="5">
    <source>
        <dbReference type="PIRNR" id="PIRNR000410"/>
    </source>
</evidence>
<keyword evidence="9" id="KW-1185">Reference proteome</keyword>
<dbReference type="Proteomes" id="UP000254266">
    <property type="component" value="Unassembled WGS sequence"/>
</dbReference>
<evidence type="ECO:0000313" key="8">
    <source>
        <dbReference type="EMBL" id="RDH85695.1"/>
    </source>
</evidence>
<keyword evidence="2 5" id="KW-0489">Methyltransferase</keyword>
<feature type="binding site" evidence="6">
    <location>
        <position position="93"/>
    </location>
    <ligand>
        <name>S-adenosyl-L-methionine</name>
        <dbReference type="ChEBI" id="CHEBI:59789"/>
    </ligand>
</feature>
<evidence type="ECO:0000256" key="6">
    <source>
        <dbReference type="PIRSR" id="PIRSR000410-1"/>
    </source>
</evidence>
<comment type="caution">
    <text evidence="8">The sequence shown here is derived from an EMBL/GenBank/DDBJ whole genome shotgun (WGS) entry which is preliminary data.</text>
</comment>
<feature type="binding site" evidence="6">
    <location>
        <begin position="209"/>
        <end position="210"/>
    </location>
    <ligand>
        <name>S-adenosyl-L-methionine</name>
        <dbReference type="ChEBI" id="CHEBI:59789"/>
    </ligand>
</feature>
<dbReference type="Pfam" id="PF03705">
    <property type="entry name" value="CheR_N"/>
    <property type="match status" value="1"/>
</dbReference>
<comment type="function">
    <text evidence="5">Methylation of the membrane-bound methyl-accepting chemotaxis proteins (MCP) to form gamma-glutamyl methyl ester residues in MCP.</text>
</comment>
<dbReference type="SUPFAM" id="SSF53335">
    <property type="entry name" value="S-adenosyl-L-methionine-dependent methyltransferases"/>
    <property type="match status" value="1"/>
</dbReference>
<dbReference type="InterPro" id="IPR050903">
    <property type="entry name" value="Bact_Chemotaxis_MeTrfase"/>
</dbReference>
<protein>
    <recommendedName>
        <fullName evidence="5">Chemotaxis protein methyltransferase</fullName>
        <ecNumber evidence="5">2.1.1.80</ecNumber>
    </recommendedName>
</protein>
<dbReference type="Gene3D" id="3.40.50.150">
    <property type="entry name" value="Vaccinia Virus protein VP39"/>
    <property type="match status" value="1"/>
</dbReference>
<dbReference type="SMART" id="SM00138">
    <property type="entry name" value="MeTrc"/>
    <property type="match status" value="1"/>
</dbReference>
<dbReference type="Pfam" id="PF01739">
    <property type="entry name" value="CheR"/>
    <property type="match status" value="1"/>
</dbReference>
<gene>
    <name evidence="8" type="ORF">DIZ80_01855</name>
</gene>
<accession>A0A370DL96</accession>
<feature type="binding site" evidence="6">
    <location>
        <position position="127"/>
    </location>
    <ligand>
        <name>S-adenosyl-L-methionine</name>
        <dbReference type="ChEBI" id="CHEBI:59789"/>
    </ligand>
</feature>
<dbReference type="AlphaFoldDB" id="A0A370DL96"/>
<dbReference type="InterPro" id="IPR022641">
    <property type="entry name" value="CheR_N"/>
</dbReference>
<dbReference type="PRINTS" id="PR00996">
    <property type="entry name" value="CHERMTFRASE"/>
</dbReference>
<evidence type="ECO:0000256" key="3">
    <source>
        <dbReference type="ARBA" id="ARBA00022679"/>
    </source>
</evidence>
<dbReference type="PANTHER" id="PTHR24422">
    <property type="entry name" value="CHEMOTAXIS PROTEIN METHYLTRANSFERASE"/>
    <property type="match status" value="1"/>
</dbReference>
<dbReference type="Gene3D" id="1.10.155.10">
    <property type="entry name" value="Chemotaxis receptor methyltransferase CheR, N-terminal domain"/>
    <property type="match status" value="1"/>
</dbReference>
<dbReference type="GO" id="GO:0008983">
    <property type="term" value="F:protein-glutamate O-methyltransferase activity"/>
    <property type="evidence" value="ECO:0007669"/>
    <property type="project" value="UniProtKB-EC"/>
</dbReference>
<dbReference type="PROSITE" id="PS50123">
    <property type="entry name" value="CHER"/>
    <property type="match status" value="1"/>
</dbReference>
<dbReference type="InterPro" id="IPR026024">
    <property type="entry name" value="Chemotaxis_MeTrfase_CheR"/>
</dbReference>
<dbReference type="EC" id="2.1.1.80" evidence="5"/>
<dbReference type="InterPro" id="IPR000780">
    <property type="entry name" value="CheR_MeTrfase"/>
</dbReference>
<dbReference type="PANTHER" id="PTHR24422:SF26">
    <property type="entry name" value="CHEMOTAXIS PROTEIN METHYLTRANSFERASE"/>
    <property type="match status" value="1"/>
</dbReference>
<feature type="domain" description="CheR-type methyltransferase" evidence="7">
    <location>
        <begin position="8"/>
        <end position="282"/>
    </location>
</feature>
<evidence type="ECO:0000259" key="7">
    <source>
        <dbReference type="PROSITE" id="PS50123"/>
    </source>
</evidence>